<evidence type="ECO:0000313" key="6">
    <source>
        <dbReference type="Proteomes" id="UP001168972"/>
    </source>
</evidence>
<dbReference type="SUPFAM" id="SSF53098">
    <property type="entry name" value="Ribonuclease H-like"/>
    <property type="match status" value="1"/>
</dbReference>
<keyword evidence="2" id="KW-0378">Hydrolase</keyword>
<organism evidence="5 6">
    <name type="scientific">Microctonus hyperodae</name>
    <name type="common">Parasitoid wasp</name>
    <dbReference type="NCBI Taxonomy" id="165561"/>
    <lineage>
        <taxon>Eukaryota</taxon>
        <taxon>Metazoa</taxon>
        <taxon>Ecdysozoa</taxon>
        <taxon>Arthropoda</taxon>
        <taxon>Hexapoda</taxon>
        <taxon>Insecta</taxon>
        <taxon>Pterygota</taxon>
        <taxon>Neoptera</taxon>
        <taxon>Endopterygota</taxon>
        <taxon>Hymenoptera</taxon>
        <taxon>Apocrita</taxon>
        <taxon>Ichneumonoidea</taxon>
        <taxon>Braconidae</taxon>
        <taxon>Euphorinae</taxon>
        <taxon>Microctonus</taxon>
    </lineage>
</organism>
<dbReference type="GO" id="GO:0008408">
    <property type="term" value="F:3'-5' exonuclease activity"/>
    <property type="evidence" value="ECO:0007669"/>
    <property type="project" value="TreeGrafter"/>
</dbReference>
<feature type="domain" description="Exonuclease" evidence="4">
    <location>
        <begin position="51"/>
        <end position="245"/>
    </location>
</feature>
<evidence type="ECO:0000256" key="3">
    <source>
        <dbReference type="ARBA" id="ARBA00022839"/>
    </source>
</evidence>
<dbReference type="CDD" id="cd06127">
    <property type="entry name" value="DEDDh"/>
    <property type="match status" value="1"/>
</dbReference>
<dbReference type="InterPro" id="IPR036397">
    <property type="entry name" value="RNaseH_sf"/>
</dbReference>
<keyword evidence="3" id="KW-0269">Exonuclease</keyword>
<comment type="caution">
    <text evidence="5">The sequence shown here is derived from an EMBL/GenBank/DDBJ whole genome shotgun (WGS) entry which is preliminary data.</text>
</comment>
<evidence type="ECO:0000256" key="1">
    <source>
        <dbReference type="ARBA" id="ARBA00022722"/>
    </source>
</evidence>
<proteinExistence type="predicted"/>
<sequence>MKRKALRTKNASSEGVQYESNCEMEIDPGFNNISSNLTSLNNVTLCVDKCSIVYFDLETSGFQKNANIVQWRISGSGVRHNILQIAAKSENTTFNVYVTPTKPVDVSASKITGLQNIDGCLFVHGKEVHTLSITEALVSFLQFLISISPHCLLVAHNARFDSSHLIHAIITTNMVDEFSNVLIGFTDTLNLFKRNLPERKGRDMFKLESLAQDILQINSEKFHDATYDVEILNKLVTTLTTKQVLIDNHKSYIDLARKAITLPSLRILKNTVSNATIQKLATSGISYDKLSKVYEEFGHEGITDLLSKKKLDNKPLITNSKKIIHKIINYFNSK</sequence>
<protein>
    <recommendedName>
        <fullName evidence="4">Exonuclease domain-containing protein</fullName>
    </recommendedName>
</protein>
<dbReference type="SMART" id="SM00479">
    <property type="entry name" value="EXOIII"/>
    <property type="match status" value="1"/>
</dbReference>
<reference evidence="5" key="2">
    <citation type="submission" date="2023-03" db="EMBL/GenBank/DDBJ databases">
        <authorList>
            <person name="Inwood S.N."/>
            <person name="Skelly J.G."/>
            <person name="Guhlin J."/>
            <person name="Harrop T.W.R."/>
            <person name="Goldson S.G."/>
            <person name="Dearden P.K."/>
        </authorList>
    </citation>
    <scope>NUCLEOTIDE SEQUENCE</scope>
    <source>
        <strain evidence="5">Lincoln</strain>
        <tissue evidence="5">Whole body</tissue>
    </source>
</reference>
<evidence type="ECO:0000256" key="2">
    <source>
        <dbReference type="ARBA" id="ARBA00022801"/>
    </source>
</evidence>
<dbReference type="InterPro" id="IPR013520">
    <property type="entry name" value="Ribonucl_H"/>
</dbReference>
<gene>
    <name evidence="5" type="ORF">PV327_011232</name>
</gene>
<dbReference type="PANTHER" id="PTHR30231">
    <property type="entry name" value="DNA POLYMERASE III SUBUNIT EPSILON"/>
    <property type="match status" value="1"/>
</dbReference>
<dbReference type="GO" id="GO:0003676">
    <property type="term" value="F:nucleic acid binding"/>
    <property type="evidence" value="ECO:0007669"/>
    <property type="project" value="InterPro"/>
</dbReference>
<keyword evidence="6" id="KW-1185">Reference proteome</keyword>
<dbReference type="EMBL" id="JAQQBR010002046">
    <property type="protein sequence ID" value="KAK0158038.1"/>
    <property type="molecule type" value="Genomic_DNA"/>
</dbReference>
<accession>A0AA39F0I7</accession>
<dbReference type="PANTHER" id="PTHR30231:SF4">
    <property type="entry name" value="PROTEIN NEN2"/>
    <property type="match status" value="1"/>
</dbReference>
<evidence type="ECO:0000313" key="5">
    <source>
        <dbReference type="EMBL" id="KAK0158038.1"/>
    </source>
</evidence>
<dbReference type="AlphaFoldDB" id="A0AA39F0I7"/>
<dbReference type="InterPro" id="IPR057617">
    <property type="entry name" value="PML_C"/>
</dbReference>
<evidence type="ECO:0000259" key="4">
    <source>
        <dbReference type="SMART" id="SM00479"/>
    </source>
</evidence>
<dbReference type="Pfam" id="PF25244">
    <property type="entry name" value="PML_C"/>
    <property type="match status" value="1"/>
</dbReference>
<name>A0AA39F0I7_MICHY</name>
<dbReference type="Proteomes" id="UP001168972">
    <property type="component" value="Unassembled WGS sequence"/>
</dbReference>
<dbReference type="InterPro" id="IPR012337">
    <property type="entry name" value="RNaseH-like_sf"/>
</dbReference>
<reference evidence="5" key="1">
    <citation type="journal article" date="2023" name="bioRxiv">
        <title>Scaffold-level genome assemblies of two parasitoid biocontrol wasps reveal the parthenogenesis mechanism and an associated novel virus.</title>
        <authorList>
            <person name="Inwood S."/>
            <person name="Skelly J."/>
            <person name="Guhlin J."/>
            <person name="Harrop T."/>
            <person name="Goldson S."/>
            <person name="Dearden P."/>
        </authorList>
    </citation>
    <scope>NUCLEOTIDE SEQUENCE</scope>
    <source>
        <strain evidence="5">Lincoln</strain>
        <tissue evidence="5">Whole body</tissue>
    </source>
</reference>
<dbReference type="Gene3D" id="3.30.420.10">
    <property type="entry name" value="Ribonuclease H-like superfamily/Ribonuclease H"/>
    <property type="match status" value="1"/>
</dbReference>
<keyword evidence="1" id="KW-0540">Nuclease</keyword>
<dbReference type="Pfam" id="PF00929">
    <property type="entry name" value="RNase_T"/>
    <property type="match status" value="1"/>
</dbReference>